<gene>
    <name evidence="1" type="ORF">POPTR_012G098350</name>
</gene>
<protein>
    <submittedName>
        <fullName evidence="1">Uncharacterized protein</fullName>
    </submittedName>
</protein>
<name>A0A3N7GP79_POPTR</name>
<dbReference type="AlphaFoldDB" id="A0A3N7GP79"/>
<reference evidence="1 2" key="1">
    <citation type="journal article" date="2006" name="Science">
        <title>The genome of black cottonwood, Populus trichocarpa (Torr. &amp; Gray).</title>
        <authorList>
            <person name="Tuskan G.A."/>
            <person name="Difazio S."/>
            <person name="Jansson S."/>
            <person name="Bohlmann J."/>
            <person name="Grigoriev I."/>
            <person name="Hellsten U."/>
            <person name="Putnam N."/>
            <person name="Ralph S."/>
            <person name="Rombauts S."/>
            <person name="Salamov A."/>
            <person name="Schein J."/>
            <person name="Sterck L."/>
            <person name="Aerts A."/>
            <person name="Bhalerao R.R."/>
            <person name="Bhalerao R.P."/>
            <person name="Blaudez D."/>
            <person name="Boerjan W."/>
            <person name="Brun A."/>
            <person name="Brunner A."/>
            <person name="Busov V."/>
            <person name="Campbell M."/>
            <person name="Carlson J."/>
            <person name="Chalot M."/>
            <person name="Chapman J."/>
            <person name="Chen G.L."/>
            <person name="Cooper D."/>
            <person name="Coutinho P.M."/>
            <person name="Couturier J."/>
            <person name="Covert S."/>
            <person name="Cronk Q."/>
            <person name="Cunningham R."/>
            <person name="Davis J."/>
            <person name="Degroeve S."/>
            <person name="Dejardin A."/>
            <person name="Depamphilis C."/>
            <person name="Detter J."/>
            <person name="Dirks B."/>
            <person name="Dubchak I."/>
            <person name="Duplessis S."/>
            <person name="Ehlting J."/>
            <person name="Ellis B."/>
            <person name="Gendler K."/>
            <person name="Goodstein D."/>
            <person name="Gribskov M."/>
            <person name="Grimwood J."/>
            <person name="Groover A."/>
            <person name="Gunter L."/>
            <person name="Hamberger B."/>
            <person name="Heinze B."/>
            <person name="Helariutta Y."/>
            <person name="Henrissat B."/>
            <person name="Holligan D."/>
            <person name="Holt R."/>
            <person name="Huang W."/>
            <person name="Islam-Faridi N."/>
            <person name="Jones S."/>
            <person name="Jones-Rhoades M."/>
            <person name="Jorgensen R."/>
            <person name="Joshi C."/>
            <person name="Kangasjarvi J."/>
            <person name="Karlsson J."/>
            <person name="Kelleher C."/>
            <person name="Kirkpatrick R."/>
            <person name="Kirst M."/>
            <person name="Kohler A."/>
            <person name="Kalluri U."/>
            <person name="Larimer F."/>
            <person name="Leebens-Mack J."/>
            <person name="Leple J.C."/>
            <person name="Locascio P."/>
            <person name="Lou Y."/>
            <person name="Lucas S."/>
            <person name="Martin F."/>
            <person name="Montanini B."/>
            <person name="Napoli C."/>
            <person name="Nelson D.R."/>
            <person name="Nelson C."/>
            <person name="Nieminen K."/>
            <person name="Nilsson O."/>
            <person name="Pereda V."/>
            <person name="Peter G."/>
            <person name="Philippe R."/>
            <person name="Pilate G."/>
            <person name="Poliakov A."/>
            <person name="Razumovskaya J."/>
            <person name="Richardson P."/>
            <person name="Rinaldi C."/>
            <person name="Ritland K."/>
            <person name="Rouze P."/>
            <person name="Ryaboy D."/>
            <person name="Schmutz J."/>
            <person name="Schrader J."/>
            <person name="Segerman B."/>
            <person name="Shin H."/>
            <person name="Siddiqui A."/>
            <person name="Sterky F."/>
            <person name="Terry A."/>
            <person name="Tsai C.J."/>
            <person name="Uberbacher E."/>
            <person name="Unneberg P."/>
            <person name="Vahala J."/>
            <person name="Wall K."/>
            <person name="Wessler S."/>
            <person name="Yang G."/>
            <person name="Yin T."/>
            <person name="Douglas C."/>
            <person name="Marra M."/>
            <person name="Sandberg G."/>
            <person name="Van de Peer Y."/>
            <person name="Rokhsar D."/>
        </authorList>
    </citation>
    <scope>NUCLEOTIDE SEQUENCE [LARGE SCALE GENOMIC DNA]</scope>
    <source>
        <strain evidence="2">cv. Nisqually</strain>
    </source>
</reference>
<dbReference type="InParanoid" id="A0A3N7GP79"/>
<dbReference type="Proteomes" id="UP000006729">
    <property type="component" value="Chromosome 12"/>
</dbReference>
<accession>A0A3N7GP79</accession>
<organism evidence="1 2">
    <name type="scientific">Populus trichocarpa</name>
    <name type="common">Western balsam poplar</name>
    <name type="synonym">Populus balsamifera subsp. trichocarpa</name>
    <dbReference type="NCBI Taxonomy" id="3694"/>
    <lineage>
        <taxon>Eukaryota</taxon>
        <taxon>Viridiplantae</taxon>
        <taxon>Streptophyta</taxon>
        <taxon>Embryophyta</taxon>
        <taxon>Tracheophyta</taxon>
        <taxon>Spermatophyta</taxon>
        <taxon>Magnoliopsida</taxon>
        <taxon>eudicotyledons</taxon>
        <taxon>Gunneridae</taxon>
        <taxon>Pentapetalae</taxon>
        <taxon>rosids</taxon>
        <taxon>fabids</taxon>
        <taxon>Malpighiales</taxon>
        <taxon>Salicaceae</taxon>
        <taxon>Saliceae</taxon>
        <taxon>Populus</taxon>
    </lineage>
</organism>
<sequence>MYKTQTGLKSSSTIKLNSIIRYPNCYNFSI</sequence>
<evidence type="ECO:0000313" key="2">
    <source>
        <dbReference type="Proteomes" id="UP000006729"/>
    </source>
</evidence>
<keyword evidence="2" id="KW-1185">Reference proteome</keyword>
<dbReference type="EMBL" id="CM009301">
    <property type="protein sequence ID" value="RQO98521.1"/>
    <property type="molecule type" value="Genomic_DNA"/>
</dbReference>
<evidence type="ECO:0000313" key="1">
    <source>
        <dbReference type="EMBL" id="RQO98521.1"/>
    </source>
</evidence>
<proteinExistence type="predicted"/>